<dbReference type="RefSeq" id="WP_344965807.1">
    <property type="nucleotide sequence ID" value="NZ_BAABDS010000046.1"/>
</dbReference>
<reference evidence="2" key="1">
    <citation type="journal article" date="2019" name="Int. J. Syst. Evol. Microbiol.">
        <title>The Global Catalogue of Microorganisms (GCM) 10K type strain sequencing project: providing services to taxonomists for standard genome sequencing and annotation.</title>
        <authorList>
            <consortium name="The Broad Institute Genomics Platform"/>
            <consortium name="The Broad Institute Genome Sequencing Center for Infectious Disease"/>
            <person name="Wu L."/>
            <person name="Ma J."/>
        </authorList>
    </citation>
    <scope>NUCLEOTIDE SEQUENCE [LARGE SCALE GENOMIC DNA]</scope>
    <source>
        <strain evidence="2">JCM 17329</strain>
    </source>
</reference>
<accession>A0ABP7EQD1</accession>
<proteinExistence type="predicted"/>
<evidence type="ECO:0000313" key="1">
    <source>
        <dbReference type="EMBL" id="GAA3721319.1"/>
    </source>
</evidence>
<organism evidence="1 2">
    <name type="scientific">Oceanisphaera sediminis</name>
    <dbReference type="NCBI Taxonomy" id="981381"/>
    <lineage>
        <taxon>Bacteria</taxon>
        <taxon>Pseudomonadati</taxon>
        <taxon>Pseudomonadota</taxon>
        <taxon>Gammaproteobacteria</taxon>
        <taxon>Aeromonadales</taxon>
        <taxon>Aeromonadaceae</taxon>
        <taxon>Oceanisphaera</taxon>
    </lineage>
</organism>
<gene>
    <name evidence="1" type="ORF">GCM10022421_32400</name>
</gene>
<keyword evidence="2" id="KW-1185">Reference proteome</keyword>
<protein>
    <submittedName>
        <fullName evidence="1">Uncharacterized protein</fullName>
    </submittedName>
</protein>
<comment type="caution">
    <text evidence="1">The sequence shown here is derived from an EMBL/GenBank/DDBJ whole genome shotgun (WGS) entry which is preliminary data.</text>
</comment>
<dbReference type="Proteomes" id="UP001501479">
    <property type="component" value="Unassembled WGS sequence"/>
</dbReference>
<dbReference type="EMBL" id="BAABDS010000046">
    <property type="protein sequence ID" value="GAA3721319.1"/>
    <property type="molecule type" value="Genomic_DNA"/>
</dbReference>
<sequence length="45" mass="5320">MLARLKYQYSHHDPRGRWFYRNGKEAARIQELPTGKVRLDFGVSA</sequence>
<name>A0ABP7EQD1_9GAMM</name>
<evidence type="ECO:0000313" key="2">
    <source>
        <dbReference type="Proteomes" id="UP001501479"/>
    </source>
</evidence>